<organism evidence="1 2">
    <name type="scientific">Megaselia scalaris</name>
    <name type="common">Humpbacked fly</name>
    <name type="synonym">Phora scalaris</name>
    <dbReference type="NCBI Taxonomy" id="36166"/>
    <lineage>
        <taxon>Eukaryota</taxon>
        <taxon>Metazoa</taxon>
        <taxon>Ecdysozoa</taxon>
        <taxon>Arthropoda</taxon>
        <taxon>Hexapoda</taxon>
        <taxon>Insecta</taxon>
        <taxon>Pterygota</taxon>
        <taxon>Neoptera</taxon>
        <taxon>Endopterygota</taxon>
        <taxon>Diptera</taxon>
        <taxon>Brachycera</taxon>
        <taxon>Muscomorpha</taxon>
        <taxon>Platypezoidea</taxon>
        <taxon>Phoridae</taxon>
        <taxon>Megaseliini</taxon>
        <taxon>Megaselia</taxon>
    </lineage>
</organism>
<evidence type="ECO:0000313" key="1">
    <source>
        <dbReference type="EnsemblMetazoa" id="MESCA007515-PA"/>
    </source>
</evidence>
<evidence type="ECO:0000313" key="2">
    <source>
        <dbReference type="Proteomes" id="UP000015102"/>
    </source>
</evidence>
<dbReference type="EMBL" id="CAQQ02188065">
    <property type="status" value="NOT_ANNOTATED_CDS"/>
    <property type="molecule type" value="Genomic_DNA"/>
</dbReference>
<dbReference type="Proteomes" id="UP000015102">
    <property type="component" value="Unassembled WGS sequence"/>
</dbReference>
<dbReference type="EMBL" id="CAQQ02188064">
    <property type="status" value="NOT_ANNOTATED_CDS"/>
    <property type="molecule type" value="Genomic_DNA"/>
</dbReference>
<protein>
    <submittedName>
        <fullName evidence="1">Uncharacterized protein</fullName>
    </submittedName>
</protein>
<keyword evidence="2" id="KW-1185">Reference proteome</keyword>
<dbReference type="HOGENOM" id="CLU_2624842_0_0_1"/>
<dbReference type="AlphaFoldDB" id="T1GUU4"/>
<reference evidence="2" key="1">
    <citation type="submission" date="2013-02" db="EMBL/GenBank/DDBJ databases">
        <authorList>
            <person name="Hughes D."/>
        </authorList>
    </citation>
    <scope>NUCLEOTIDE SEQUENCE</scope>
    <source>
        <strain>Durham</strain>
        <strain evidence="2">NC isolate 2 -- Noor lab</strain>
    </source>
</reference>
<reference evidence="1" key="2">
    <citation type="submission" date="2015-06" db="UniProtKB">
        <authorList>
            <consortium name="EnsemblMetazoa"/>
        </authorList>
    </citation>
    <scope>IDENTIFICATION</scope>
</reference>
<dbReference type="EnsemblMetazoa" id="MESCA007515-RA">
    <property type="protein sequence ID" value="MESCA007515-PA"/>
    <property type="gene ID" value="MESCA007515"/>
</dbReference>
<sequence length="78" mass="9038">MASSTSHGALAYFAVHALQEWWRLREGEKRPKRCKEKEHMHTPTKSERDGSTVVHVFHLIGQTVCEKYLDSKRNCLSL</sequence>
<proteinExistence type="predicted"/>
<name>T1GUU4_MEGSC</name>
<accession>T1GUU4</accession>